<protein>
    <submittedName>
        <fullName evidence="2">Uncharacterized protein</fullName>
    </submittedName>
</protein>
<dbReference type="AlphaFoldDB" id="A0A382LMD9"/>
<feature type="non-terminal residue" evidence="2">
    <location>
        <position position="77"/>
    </location>
</feature>
<gene>
    <name evidence="2" type="ORF">METZ01_LOCUS290838</name>
</gene>
<evidence type="ECO:0000256" key="1">
    <source>
        <dbReference type="SAM" id="MobiDB-lite"/>
    </source>
</evidence>
<dbReference type="EMBL" id="UINC01088071">
    <property type="protein sequence ID" value="SVC37984.1"/>
    <property type="molecule type" value="Genomic_DNA"/>
</dbReference>
<reference evidence="2" key="1">
    <citation type="submission" date="2018-05" db="EMBL/GenBank/DDBJ databases">
        <authorList>
            <person name="Lanie J.A."/>
            <person name="Ng W.-L."/>
            <person name="Kazmierczak K.M."/>
            <person name="Andrzejewski T.M."/>
            <person name="Davidsen T.M."/>
            <person name="Wayne K.J."/>
            <person name="Tettelin H."/>
            <person name="Glass J.I."/>
            <person name="Rusch D."/>
            <person name="Podicherti R."/>
            <person name="Tsui H.-C.T."/>
            <person name="Winkler M.E."/>
        </authorList>
    </citation>
    <scope>NUCLEOTIDE SEQUENCE</scope>
</reference>
<organism evidence="2">
    <name type="scientific">marine metagenome</name>
    <dbReference type="NCBI Taxonomy" id="408172"/>
    <lineage>
        <taxon>unclassified sequences</taxon>
        <taxon>metagenomes</taxon>
        <taxon>ecological metagenomes</taxon>
    </lineage>
</organism>
<name>A0A382LMD9_9ZZZZ</name>
<evidence type="ECO:0000313" key="2">
    <source>
        <dbReference type="EMBL" id="SVC37984.1"/>
    </source>
</evidence>
<sequence length="77" mass="8521">VRFTQSNGSAIQPSAGVSHGQIHLVWVNRANSNQSSVVYSRYDTIPPSTPDKPEHLDLDAPEGFDNDSKLTFIWNPI</sequence>
<feature type="non-terminal residue" evidence="2">
    <location>
        <position position="1"/>
    </location>
</feature>
<feature type="region of interest" description="Disordered" evidence="1">
    <location>
        <begin position="41"/>
        <end position="61"/>
    </location>
</feature>
<proteinExistence type="predicted"/>
<accession>A0A382LMD9</accession>